<feature type="transmembrane region" description="Helical" evidence="2">
    <location>
        <begin position="240"/>
        <end position="267"/>
    </location>
</feature>
<feature type="transmembrane region" description="Helical" evidence="2">
    <location>
        <begin position="165"/>
        <end position="186"/>
    </location>
</feature>
<keyword evidence="4" id="KW-1185">Reference proteome</keyword>
<protein>
    <submittedName>
        <fullName evidence="3">Uncharacterized protein</fullName>
    </submittedName>
</protein>
<feature type="region of interest" description="Disordered" evidence="1">
    <location>
        <begin position="1"/>
        <end position="28"/>
    </location>
</feature>
<sequence length="317" mass="35916">MTYPQRVSYSVVGQHEPRLSDDMTSHASAPLTPLPYALAPPSQHVATSRQDDIEYEGDVEKNIIPSAPVSGIQYQPENHPPENIMTLNTKAMWRKNLLPRAPVSGMQYQPEYHPPQENGPVASAEPGLECSWMEEPGLRKSWLEFEEFFEDCEEDCCINTCLACFMIFHPVTLAILSTIGMFIFLTPGSSEEMPGSRVLNVCLLLMSMVGPLGVGYGMIYKRRWFLAPHLLFHTGFGYVAIYWMYLGVPFQFFLFIMLDFIHIYLIIMWNKDYILKSGIAFKCFMILVIVLAGLGIIFSIIVDGRLAAVRHKQRYGG</sequence>
<reference evidence="3 4" key="1">
    <citation type="submission" date="2024-05" db="EMBL/GenBank/DDBJ databases">
        <authorList>
            <person name="Wallberg A."/>
        </authorList>
    </citation>
    <scope>NUCLEOTIDE SEQUENCE [LARGE SCALE GENOMIC DNA]</scope>
</reference>
<keyword evidence="2" id="KW-0472">Membrane</keyword>
<dbReference type="AlphaFoldDB" id="A0AAV2RWW9"/>
<feature type="transmembrane region" description="Helical" evidence="2">
    <location>
        <begin position="279"/>
        <end position="302"/>
    </location>
</feature>
<organism evidence="3 4">
    <name type="scientific">Meganyctiphanes norvegica</name>
    <name type="common">Northern krill</name>
    <name type="synonym">Thysanopoda norvegica</name>
    <dbReference type="NCBI Taxonomy" id="48144"/>
    <lineage>
        <taxon>Eukaryota</taxon>
        <taxon>Metazoa</taxon>
        <taxon>Ecdysozoa</taxon>
        <taxon>Arthropoda</taxon>
        <taxon>Crustacea</taxon>
        <taxon>Multicrustacea</taxon>
        <taxon>Malacostraca</taxon>
        <taxon>Eumalacostraca</taxon>
        <taxon>Eucarida</taxon>
        <taxon>Euphausiacea</taxon>
        <taxon>Euphausiidae</taxon>
        <taxon>Meganyctiphanes</taxon>
    </lineage>
</organism>
<dbReference type="Proteomes" id="UP001497623">
    <property type="component" value="Unassembled WGS sequence"/>
</dbReference>
<comment type="caution">
    <text evidence="3">The sequence shown here is derived from an EMBL/GenBank/DDBJ whole genome shotgun (WGS) entry which is preliminary data.</text>
</comment>
<feature type="transmembrane region" description="Helical" evidence="2">
    <location>
        <begin position="198"/>
        <end position="220"/>
    </location>
</feature>
<feature type="compositionally biased region" description="Basic and acidic residues" evidence="1">
    <location>
        <begin position="15"/>
        <end position="24"/>
    </location>
</feature>
<evidence type="ECO:0000313" key="4">
    <source>
        <dbReference type="Proteomes" id="UP001497623"/>
    </source>
</evidence>
<gene>
    <name evidence="3" type="ORF">MNOR_LOCUS29111</name>
</gene>
<evidence type="ECO:0000313" key="3">
    <source>
        <dbReference type="EMBL" id="CAL4142410.1"/>
    </source>
</evidence>
<keyword evidence="2" id="KW-0812">Transmembrane</keyword>
<proteinExistence type="predicted"/>
<name>A0AAV2RWW9_MEGNR</name>
<dbReference type="EMBL" id="CAXKWB010033202">
    <property type="protein sequence ID" value="CAL4142410.1"/>
    <property type="molecule type" value="Genomic_DNA"/>
</dbReference>
<evidence type="ECO:0000256" key="2">
    <source>
        <dbReference type="SAM" id="Phobius"/>
    </source>
</evidence>
<keyword evidence="2" id="KW-1133">Transmembrane helix</keyword>
<accession>A0AAV2RWW9</accession>
<evidence type="ECO:0000256" key="1">
    <source>
        <dbReference type="SAM" id="MobiDB-lite"/>
    </source>
</evidence>